<dbReference type="KEGG" id="tva:4742910"/>
<reference evidence="1" key="1">
    <citation type="submission" date="2006-10" db="EMBL/GenBank/DDBJ databases">
        <authorList>
            <person name="Amadeo P."/>
            <person name="Zhao Q."/>
            <person name="Wortman J."/>
            <person name="Fraser-Liggett C."/>
            <person name="Carlton J."/>
        </authorList>
    </citation>
    <scope>NUCLEOTIDE SEQUENCE</scope>
    <source>
        <strain evidence="1">G3</strain>
    </source>
</reference>
<dbReference type="VEuPathDB" id="TrichDB:TVAG_326580"/>
<gene>
    <name evidence="1" type="ORF">TVAG_326580</name>
</gene>
<organism evidence="1 2">
    <name type="scientific">Trichomonas vaginalis (strain ATCC PRA-98 / G3)</name>
    <dbReference type="NCBI Taxonomy" id="412133"/>
    <lineage>
        <taxon>Eukaryota</taxon>
        <taxon>Metamonada</taxon>
        <taxon>Parabasalia</taxon>
        <taxon>Trichomonadida</taxon>
        <taxon>Trichomonadidae</taxon>
        <taxon>Trichomonas</taxon>
    </lineage>
</organism>
<evidence type="ECO:0000313" key="2">
    <source>
        <dbReference type="Proteomes" id="UP000001542"/>
    </source>
</evidence>
<proteinExistence type="predicted"/>
<sequence length="108" mass="12369">MDPNLIPGPKDITDDIGLFRLVIKEELSGQYPYHKKTTHDPSVLKYECPIFGCKACVKYQVLDTDVHFILLICTHHQFYMNISEDTFPMAALSTKDYSMHSTNLGFLI</sequence>
<dbReference type="AlphaFoldDB" id="A2GC46"/>
<accession>A2GC46</accession>
<reference evidence="1" key="2">
    <citation type="journal article" date="2007" name="Science">
        <title>Draft genome sequence of the sexually transmitted pathogen Trichomonas vaginalis.</title>
        <authorList>
            <person name="Carlton J.M."/>
            <person name="Hirt R.P."/>
            <person name="Silva J.C."/>
            <person name="Delcher A.L."/>
            <person name="Schatz M."/>
            <person name="Zhao Q."/>
            <person name="Wortman J.R."/>
            <person name="Bidwell S.L."/>
            <person name="Alsmark U.C.M."/>
            <person name="Besteiro S."/>
            <person name="Sicheritz-Ponten T."/>
            <person name="Noel C.J."/>
            <person name="Dacks J.B."/>
            <person name="Foster P.G."/>
            <person name="Simillion C."/>
            <person name="Van de Peer Y."/>
            <person name="Miranda-Saavedra D."/>
            <person name="Barton G.J."/>
            <person name="Westrop G.D."/>
            <person name="Mueller S."/>
            <person name="Dessi D."/>
            <person name="Fiori P.L."/>
            <person name="Ren Q."/>
            <person name="Paulsen I."/>
            <person name="Zhang H."/>
            <person name="Bastida-Corcuera F.D."/>
            <person name="Simoes-Barbosa A."/>
            <person name="Brown M.T."/>
            <person name="Hayes R.D."/>
            <person name="Mukherjee M."/>
            <person name="Okumura C.Y."/>
            <person name="Schneider R."/>
            <person name="Smith A.J."/>
            <person name="Vanacova S."/>
            <person name="Villalvazo M."/>
            <person name="Haas B.J."/>
            <person name="Pertea M."/>
            <person name="Feldblyum T.V."/>
            <person name="Utterback T.R."/>
            <person name="Shu C.L."/>
            <person name="Osoegawa K."/>
            <person name="de Jong P.J."/>
            <person name="Hrdy I."/>
            <person name="Horvathova L."/>
            <person name="Zubacova Z."/>
            <person name="Dolezal P."/>
            <person name="Malik S.B."/>
            <person name="Logsdon J.M. Jr."/>
            <person name="Henze K."/>
            <person name="Gupta A."/>
            <person name="Wang C.C."/>
            <person name="Dunne R.L."/>
            <person name="Upcroft J.A."/>
            <person name="Upcroft P."/>
            <person name="White O."/>
            <person name="Salzberg S.L."/>
            <person name="Tang P."/>
            <person name="Chiu C.-H."/>
            <person name="Lee Y.-S."/>
            <person name="Embley T.M."/>
            <person name="Coombs G.H."/>
            <person name="Mottram J.C."/>
            <person name="Tachezy J."/>
            <person name="Fraser-Liggett C.M."/>
            <person name="Johnson P.J."/>
        </authorList>
    </citation>
    <scope>NUCLEOTIDE SEQUENCE [LARGE SCALE GENOMIC DNA]</scope>
    <source>
        <strain evidence="1">G3</strain>
    </source>
</reference>
<keyword evidence="2" id="KW-1185">Reference proteome</keyword>
<protein>
    <submittedName>
        <fullName evidence="1">Uncharacterized protein</fullName>
    </submittedName>
</protein>
<dbReference type="Proteomes" id="UP000001542">
    <property type="component" value="Unassembled WGS sequence"/>
</dbReference>
<dbReference type="VEuPathDB" id="TrichDB:TVAGG3_0154400"/>
<evidence type="ECO:0000313" key="1">
    <source>
        <dbReference type="EMBL" id="EAX85271.1"/>
    </source>
</evidence>
<dbReference type="InParanoid" id="A2GC46"/>
<dbReference type="EMBL" id="DS115004">
    <property type="protein sequence ID" value="EAX85271.1"/>
    <property type="molecule type" value="Genomic_DNA"/>
</dbReference>
<name>A2GC46_TRIV3</name>